<feature type="domain" description="Transcription regulator TrmB N-terminal" evidence="1">
    <location>
        <begin position="7"/>
        <end position="75"/>
    </location>
</feature>
<dbReference type="PANTHER" id="PTHR34293:SF1">
    <property type="entry name" value="HTH-TYPE TRANSCRIPTIONAL REGULATOR TRMBL2"/>
    <property type="match status" value="1"/>
</dbReference>
<evidence type="ECO:0000259" key="1">
    <source>
        <dbReference type="Pfam" id="PF01978"/>
    </source>
</evidence>
<dbReference type="InterPro" id="IPR036390">
    <property type="entry name" value="WH_DNA-bd_sf"/>
</dbReference>
<dbReference type="PANTHER" id="PTHR34293">
    <property type="entry name" value="HTH-TYPE TRANSCRIPTIONAL REGULATOR TRMBL2"/>
    <property type="match status" value="1"/>
</dbReference>
<dbReference type="SUPFAM" id="SSF46785">
    <property type="entry name" value="Winged helix' DNA-binding domain"/>
    <property type="match status" value="1"/>
</dbReference>
<dbReference type="InterPro" id="IPR002831">
    <property type="entry name" value="Tscrpt_reg_TrmB_N"/>
</dbReference>
<organism evidence="2 3">
    <name type="scientific">Candidatus Falkowbacteria bacterium RIFOXYC2_FULL_48_21</name>
    <dbReference type="NCBI Taxonomy" id="1798005"/>
    <lineage>
        <taxon>Bacteria</taxon>
        <taxon>Candidatus Falkowiibacteriota</taxon>
    </lineage>
</organism>
<sequence>MDLPKFLTSFGLTESEGKAYLAALKQTRISASELSKMTEIKRPALYHALETLEKKGLVSISKTGRVLQFRAEPPERLKSLLHRKAMEVESLKKKLDKNLPFFPTVEEMPAGEARVEFFRGTSGIKNLAEKSFENKEKKLFAIVPSFEVFLEAFTKEYAAYYVEEKLRRGIVTKSIWAEPLKNESEFKKQVTDHAAFLREVRYAPKEMAEKAKSIILIWDDSVAIINSTKEPFGVLIVSADYSETMRAMWAVAWKAGKKAK</sequence>
<dbReference type="InterPro" id="IPR036388">
    <property type="entry name" value="WH-like_DNA-bd_sf"/>
</dbReference>
<reference evidence="2 3" key="1">
    <citation type="journal article" date="2016" name="Nat. Commun.">
        <title>Thousands of microbial genomes shed light on interconnected biogeochemical processes in an aquifer system.</title>
        <authorList>
            <person name="Anantharaman K."/>
            <person name="Brown C.T."/>
            <person name="Hug L.A."/>
            <person name="Sharon I."/>
            <person name="Castelle C.J."/>
            <person name="Probst A.J."/>
            <person name="Thomas B.C."/>
            <person name="Singh A."/>
            <person name="Wilkins M.J."/>
            <person name="Karaoz U."/>
            <person name="Brodie E.L."/>
            <person name="Williams K.H."/>
            <person name="Hubbard S.S."/>
            <person name="Banfield J.F."/>
        </authorList>
    </citation>
    <scope>NUCLEOTIDE SEQUENCE [LARGE SCALE GENOMIC DNA]</scope>
</reference>
<dbReference type="Pfam" id="PF01978">
    <property type="entry name" value="TrmB"/>
    <property type="match status" value="1"/>
</dbReference>
<dbReference type="InterPro" id="IPR011991">
    <property type="entry name" value="ArsR-like_HTH"/>
</dbReference>
<accession>A0A1F5T772</accession>
<name>A0A1F5T772_9BACT</name>
<evidence type="ECO:0000313" key="3">
    <source>
        <dbReference type="Proteomes" id="UP000178656"/>
    </source>
</evidence>
<dbReference type="Gene3D" id="1.10.10.10">
    <property type="entry name" value="Winged helix-like DNA-binding domain superfamily/Winged helix DNA-binding domain"/>
    <property type="match status" value="1"/>
</dbReference>
<dbReference type="EMBL" id="MFGM01000067">
    <property type="protein sequence ID" value="OGF34830.1"/>
    <property type="molecule type" value="Genomic_DNA"/>
</dbReference>
<gene>
    <name evidence="2" type="ORF">A2482_02025</name>
</gene>
<protein>
    <recommendedName>
        <fullName evidence="1">Transcription regulator TrmB N-terminal domain-containing protein</fullName>
    </recommendedName>
</protein>
<dbReference type="InterPro" id="IPR051797">
    <property type="entry name" value="TrmB-like"/>
</dbReference>
<dbReference type="Proteomes" id="UP000178656">
    <property type="component" value="Unassembled WGS sequence"/>
</dbReference>
<comment type="caution">
    <text evidence="2">The sequence shown here is derived from an EMBL/GenBank/DDBJ whole genome shotgun (WGS) entry which is preliminary data.</text>
</comment>
<dbReference type="AlphaFoldDB" id="A0A1F5T772"/>
<proteinExistence type="predicted"/>
<dbReference type="CDD" id="cd00090">
    <property type="entry name" value="HTH_ARSR"/>
    <property type="match status" value="1"/>
</dbReference>
<evidence type="ECO:0000313" key="2">
    <source>
        <dbReference type="EMBL" id="OGF34830.1"/>
    </source>
</evidence>